<dbReference type="RefSeq" id="XP_025531649.1">
    <property type="nucleotide sequence ID" value="XM_025666461.1"/>
</dbReference>
<accession>A0A8T8XCC5</accession>
<feature type="compositionally biased region" description="Low complexity" evidence="1">
    <location>
        <begin position="63"/>
        <end position="72"/>
    </location>
</feature>
<feature type="region of interest" description="Disordered" evidence="1">
    <location>
        <begin position="26"/>
        <end position="107"/>
    </location>
</feature>
<dbReference type="EMBL" id="KZ824774">
    <property type="protein sequence ID" value="RAH85755.1"/>
    <property type="molecule type" value="Genomic_DNA"/>
</dbReference>
<protein>
    <submittedName>
        <fullName evidence="2">Uncharacterized protein</fullName>
    </submittedName>
</protein>
<evidence type="ECO:0000313" key="2">
    <source>
        <dbReference type="EMBL" id="RAH85755.1"/>
    </source>
</evidence>
<sequence>MSSPLHNPPLMQHADQIRAHHRRQPMCNHNCRPLLPVPTPTPTATITRRKQSPLHRPPPSPYPRHSSPHSARALPDPSGAPARSPPRCTSPPDNLYPPLLADRGRVPPRGKERIFSWIAAARHAAWISGMLAARRAYRRLARMEAWKRSGVCGNHADCAAERGSREHADVVRVERDGS</sequence>
<dbReference type="GeneID" id="37170153"/>
<keyword evidence="3" id="KW-1185">Reference proteome</keyword>
<gene>
    <name evidence="2" type="ORF">BO86DRAFT_165443</name>
</gene>
<organism evidence="2 3">
    <name type="scientific">Aspergillus japonicus CBS 114.51</name>
    <dbReference type="NCBI Taxonomy" id="1448312"/>
    <lineage>
        <taxon>Eukaryota</taxon>
        <taxon>Fungi</taxon>
        <taxon>Dikarya</taxon>
        <taxon>Ascomycota</taxon>
        <taxon>Pezizomycotina</taxon>
        <taxon>Eurotiomycetes</taxon>
        <taxon>Eurotiomycetidae</taxon>
        <taxon>Eurotiales</taxon>
        <taxon>Aspergillaceae</taxon>
        <taxon>Aspergillus</taxon>
        <taxon>Aspergillus subgen. Circumdati</taxon>
    </lineage>
</organism>
<proteinExistence type="predicted"/>
<reference evidence="2 3" key="1">
    <citation type="submission" date="2018-02" db="EMBL/GenBank/DDBJ databases">
        <title>The genomes of Aspergillus section Nigri reveals drivers in fungal speciation.</title>
        <authorList>
            <consortium name="DOE Joint Genome Institute"/>
            <person name="Vesth T.C."/>
            <person name="Nybo J."/>
            <person name="Theobald S."/>
            <person name="Brandl J."/>
            <person name="Frisvad J.C."/>
            <person name="Nielsen K.F."/>
            <person name="Lyhne E.K."/>
            <person name="Kogle M.E."/>
            <person name="Kuo A."/>
            <person name="Riley R."/>
            <person name="Clum A."/>
            <person name="Nolan M."/>
            <person name="Lipzen A."/>
            <person name="Salamov A."/>
            <person name="Henrissat B."/>
            <person name="Wiebenga A."/>
            <person name="De vries R.P."/>
            <person name="Grigoriev I.V."/>
            <person name="Mortensen U.H."/>
            <person name="Andersen M.R."/>
            <person name="Baker S.E."/>
        </authorList>
    </citation>
    <scope>NUCLEOTIDE SEQUENCE [LARGE SCALE GENOMIC DNA]</scope>
    <source>
        <strain evidence="2 3">CBS 114.51</strain>
    </source>
</reference>
<name>A0A8T8XCC5_ASPJA</name>
<dbReference type="AlphaFoldDB" id="A0A8T8XCC5"/>
<evidence type="ECO:0000256" key="1">
    <source>
        <dbReference type="SAM" id="MobiDB-lite"/>
    </source>
</evidence>
<dbReference type="Proteomes" id="UP000249497">
    <property type="component" value="Unassembled WGS sequence"/>
</dbReference>
<evidence type="ECO:0000313" key="3">
    <source>
        <dbReference type="Proteomes" id="UP000249497"/>
    </source>
</evidence>